<organism evidence="1 2">
    <name type="scientific">Pistacia atlantica</name>
    <dbReference type="NCBI Taxonomy" id="434234"/>
    <lineage>
        <taxon>Eukaryota</taxon>
        <taxon>Viridiplantae</taxon>
        <taxon>Streptophyta</taxon>
        <taxon>Embryophyta</taxon>
        <taxon>Tracheophyta</taxon>
        <taxon>Spermatophyta</taxon>
        <taxon>Magnoliopsida</taxon>
        <taxon>eudicotyledons</taxon>
        <taxon>Gunneridae</taxon>
        <taxon>Pentapetalae</taxon>
        <taxon>rosids</taxon>
        <taxon>malvids</taxon>
        <taxon>Sapindales</taxon>
        <taxon>Anacardiaceae</taxon>
        <taxon>Pistacia</taxon>
    </lineage>
</organism>
<protein>
    <submittedName>
        <fullName evidence="1">Uncharacterized protein</fullName>
    </submittedName>
</protein>
<gene>
    <name evidence="1" type="ORF">Patl1_32902</name>
</gene>
<comment type="caution">
    <text evidence="1">The sequence shown here is derived from an EMBL/GenBank/DDBJ whole genome shotgun (WGS) entry which is preliminary data.</text>
</comment>
<dbReference type="Proteomes" id="UP001164250">
    <property type="component" value="Chromosome 9"/>
</dbReference>
<keyword evidence="2" id="KW-1185">Reference proteome</keyword>
<reference evidence="2" key="1">
    <citation type="journal article" date="2023" name="G3 (Bethesda)">
        <title>Genome assembly and association tests identify interacting loci associated with vigor, precocity, and sex in interspecific pistachio rootstocks.</title>
        <authorList>
            <person name="Palmer W."/>
            <person name="Jacygrad E."/>
            <person name="Sagayaradj S."/>
            <person name="Cavanaugh K."/>
            <person name="Han R."/>
            <person name="Bertier L."/>
            <person name="Beede B."/>
            <person name="Kafkas S."/>
            <person name="Golino D."/>
            <person name="Preece J."/>
            <person name="Michelmore R."/>
        </authorList>
    </citation>
    <scope>NUCLEOTIDE SEQUENCE [LARGE SCALE GENOMIC DNA]</scope>
</reference>
<evidence type="ECO:0000313" key="1">
    <source>
        <dbReference type="EMBL" id="KAJ0087873.1"/>
    </source>
</evidence>
<dbReference type="EMBL" id="CM047905">
    <property type="protein sequence ID" value="KAJ0087873.1"/>
    <property type="molecule type" value="Genomic_DNA"/>
</dbReference>
<sequence>MKKCDIEKCNQACSEFPNAVGKCKQTNCFCTYFCKDPPM</sequence>
<name>A0ACC1AMJ2_9ROSI</name>
<proteinExistence type="predicted"/>
<evidence type="ECO:0000313" key="2">
    <source>
        <dbReference type="Proteomes" id="UP001164250"/>
    </source>
</evidence>
<accession>A0ACC1AMJ2</accession>